<evidence type="ECO:0000256" key="1">
    <source>
        <dbReference type="ARBA" id="ARBA00004651"/>
    </source>
</evidence>
<keyword evidence="2 7" id="KW-0813">Transport</keyword>
<dbReference type="InterPro" id="IPR035906">
    <property type="entry name" value="MetI-like_sf"/>
</dbReference>
<evidence type="ECO:0000256" key="6">
    <source>
        <dbReference type="ARBA" id="ARBA00023136"/>
    </source>
</evidence>
<keyword evidence="5 7" id="KW-1133">Transmembrane helix</keyword>
<evidence type="ECO:0000256" key="4">
    <source>
        <dbReference type="ARBA" id="ARBA00022692"/>
    </source>
</evidence>
<dbReference type="EMBL" id="LT607752">
    <property type="protein sequence ID" value="SCG35946.1"/>
    <property type="molecule type" value="Genomic_DNA"/>
</dbReference>
<sequence length="266" mass="28828">MRVPPTRRLGTARRALLGGLGLAGFLVCWQAVPTLGLVDPQYLPRVTDVLARLAEQLVDLAFWRRLGSTMTSWAIGVTVATVAAVVLGTVVGLVPFLRRATHTTVEFLRPIPSVALIPLAVLMFGIQREAALVIIVYASFWQVFVQVIYGVADVDAVARDTARSFGLRRRERLTHLVLPTALPYLMTGLRLAAAVALILAVTAEMVIGNPGLGRMIELSRSAGDAVGLYALVVVTGLLGLAVNLVFRFVERRTLSWHQSVRGEETP</sequence>
<reference evidence="9" key="1">
    <citation type="submission" date="2016-06" db="EMBL/GenBank/DDBJ databases">
        <authorList>
            <person name="Varghese N."/>
            <person name="Submissions Spin"/>
        </authorList>
    </citation>
    <scope>NUCLEOTIDE SEQUENCE [LARGE SCALE GENOMIC DNA]</scope>
    <source>
        <strain evidence="9">DSM 44983</strain>
    </source>
</reference>
<organism evidence="8 9">
    <name type="scientific">Micromonospora rifamycinica</name>
    <dbReference type="NCBI Taxonomy" id="291594"/>
    <lineage>
        <taxon>Bacteria</taxon>
        <taxon>Bacillati</taxon>
        <taxon>Actinomycetota</taxon>
        <taxon>Actinomycetes</taxon>
        <taxon>Micromonosporales</taxon>
        <taxon>Micromonosporaceae</taxon>
        <taxon>Micromonospora</taxon>
    </lineage>
</organism>
<feature type="transmembrane region" description="Helical" evidence="7">
    <location>
        <begin position="132"/>
        <end position="152"/>
    </location>
</feature>
<dbReference type="Pfam" id="PF00528">
    <property type="entry name" value="BPD_transp_1"/>
    <property type="match status" value="1"/>
</dbReference>
<evidence type="ECO:0000313" key="8">
    <source>
        <dbReference type="EMBL" id="SCG35946.1"/>
    </source>
</evidence>
<feature type="transmembrane region" description="Helical" evidence="7">
    <location>
        <begin position="226"/>
        <end position="246"/>
    </location>
</feature>
<evidence type="ECO:0000256" key="7">
    <source>
        <dbReference type="RuleBase" id="RU363032"/>
    </source>
</evidence>
<dbReference type="AlphaFoldDB" id="A0A120F7W9"/>
<keyword evidence="4 7" id="KW-0812">Transmembrane</keyword>
<dbReference type="PANTHER" id="PTHR30151:SF0">
    <property type="entry name" value="ABC TRANSPORTER PERMEASE PROTEIN MJ0413-RELATED"/>
    <property type="match status" value="1"/>
</dbReference>
<dbReference type="PROSITE" id="PS50928">
    <property type="entry name" value="ABC_TM1"/>
    <property type="match status" value="1"/>
</dbReference>
<keyword evidence="9" id="KW-1185">Reference proteome</keyword>
<accession>A0A120F7W9</accession>
<dbReference type="InterPro" id="IPR000515">
    <property type="entry name" value="MetI-like"/>
</dbReference>
<dbReference type="PANTHER" id="PTHR30151">
    <property type="entry name" value="ALKANE SULFONATE ABC TRANSPORTER-RELATED, MEMBRANE SUBUNIT"/>
    <property type="match status" value="1"/>
</dbReference>
<comment type="similarity">
    <text evidence="7">Belongs to the binding-protein-dependent transport system permease family.</text>
</comment>
<gene>
    <name evidence="8" type="ORF">GA0070623_0145</name>
</gene>
<feature type="transmembrane region" description="Helical" evidence="7">
    <location>
        <begin position="173"/>
        <end position="206"/>
    </location>
</feature>
<dbReference type="GO" id="GO:0005886">
    <property type="term" value="C:plasma membrane"/>
    <property type="evidence" value="ECO:0007669"/>
    <property type="project" value="UniProtKB-SubCell"/>
</dbReference>
<evidence type="ECO:0000256" key="2">
    <source>
        <dbReference type="ARBA" id="ARBA00022448"/>
    </source>
</evidence>
<keyword evidence="6 7" id="KW-0472">Membrane</keyword>
<dbReference type="Gene3D" id="1.10.3720.10">
    <property type="entry name" value="MetI-like"/>
    <property type="match status" value="1"/>
</dbReference>
<comment type="subcellular location">
    <subcellularLocation>
        <location evidence="1 7">Cell membrane</location>
        <topology evidence="1 7">Multi-pass membrane protein</topology>
    </subcellularLocation>
</comment>
<evidence type="ECO:0000313" key="9">
    <source>
        <dbReference type="Proteomes" id="UP000198226"/>
    </source>
</evidence>
<dbReference type="OrthoDB" id="5458199at2"/>
<proteinExistence type="inferred from homology"/>
<evidence type="ECO:0000256" key="5">
    <source>
        <dbReference type="ARBA" id="ARBA00022989"/>
    </source>
</evidence>
<name>A0A120F7W9_9ACTN</name>
<evidence type="ECO:0000256" key="3">
    <source>
        <dbReference type="ARBA" id="ARBA00022475"/>
    </source>
</evidence>
<dbReference type="CDD" id="cd06261">
    <property type="entry name" value="TM_PBP2"/>
    <property type="match status" value="1"/>
</dbReference>
<dbReference type="SUPFAM" id="SSF161098">
    <property type="entry name" value="MetI-like"/>
    <property type="match status" value="1"/>
</dbReference>
<protein>
    <submittedName>
        <fullName evidence="8">ABC-type nitrate/sulfonate/bicarbonate transport system, permease component</fullName>
    </submittedName>
</protein>
<dbReference type="GO" id="GO:0055085">
    <property type="term" value="P:transmembrane transport"/>
    <property type="evidence" value="ECO:0007669"/>
    <property type="project" value="InterPro"/>
</dbReference>
<keyword evidence="3" id="KW-1003">Cell membrane</keyword>
<feature type="transmembrane region" description="Helical" evidence="7">
    <location>
        <begin position="73"/>
        <end position="95"/>
    </location>
</feature>
<dbReference type="Proteomes" id="UP000198226">
    <property type="component" value="Chromosome I"/>
</dbReference>
<dbReference type="RefSeq" id="WP_067312226.1">
    <property type="nucleotide sequence ID" value="NZ_LRMV01000123.1"/>
</dbReference>
<feature type="transmembrane region" description="Helical" evidence="7">
    <location>
        <begin position="107"/>
        <end position="126"/>
    </location>
</feature>